<evidence type="ECO:0000313" key="3">
    <source>
        <dbReference type="Proteomes" id="UP000582837"/>
    </source>
</evidence>
<dbReference type="GO" id="GO:0009231">
    <property type="term" value="P:riboflavin biosynthetic process"/>
    <property type="evidence" value="ECO:0007669"/>
    <property type="project" value="InterPro"/>
</dbReference>
<reference evidence="2 3" key="1">
    <citation type="submission" date="2020-08" db="EMBL/GenBank/DDBJ databases">
        <title>Genomic Encyclopedia of Type Strains, Phase IV (KMG-IV): sequencing the most valuable type-strain genomes for metagenomic binning, comparative biology and taxonomic classification.</title>
        <authorList>
            <person name="Goeker M."/>
        </authorList>
    </citation>
    <scope>NUCLEOTIDE SEQUENCE [LARGE SCALE GENOMIC DNA]</scope>
    <source>
        <strain evidence="2 3">DSM 29007</strain>
    </source>
</reference>
<dbReference type="InterPro" id="IPR002734">
    <property type="entry name" value="RibDG_C"/>
</dbReference>
<evidence type="ECO:0000313" key="2">
    <source>
        <dbReference type="EMBL" id="MBB6071131.1"/>
    </source>
</evidence>
<evidence type="ECO:0000259" key="1">
    <source>
        <dbReference type="Pfam" id="PF01872"/>
    </source>
</evidence>
<dbReference type="RefSeq" id="WP_170033746.1">
    <property type="nucleotide sequence ID" value="NZ_JABDTL010000001.1"/>
</dbReference>
<dbReference type="Pfam" id="PF01872">
    <property type="entry name" value="RibD_C"/>
    <property type="match status" value="1"/>
</dbReference>
<accession>A0A841GZA8</accession>
<dbReference type="PANTHER" id="PTHR38011:SF2">
    <property type="entry name" value="BIFUNCTIONAL DEAMINASE-REDUCTASE DOMAIN PROTEIN"/>
    <property type="match status" value="1"/>
</dbReference>
<dbReference type="GO" id="GO:0008703">
    <property type="term" value="F:5-amino-6-(5-phosphoribosylamino)uracil reductase activity"/>
    <property type="evidence" value="ECO:0007669"/>
    <property type="project" value="InterPro"/>
</dbReference>
<dbReference type="AlphaFoldDB" id="A0A841GZA8"/>
<dbReference type="PANTHER" id="PTHR38011">
    <property type="entry name" value="DIHYDROFOLATE REDUCTASE FAMILY PROTEIN (AFU_ORTHOLOGUE AFUA_8G06820)"/>
    <property type="match status" value="1"/>
</dbReference>
<proteinExistence type="predicted"/>
<dbReference type="InterPro" id="IPR024072">
    <property type="entry name" value="DHFR-like_dom_sf"/>
</dbReference>
<dbReference type="InterPro" id="IPR050765">
    <property type="entry name" value="Riboflavin_Biosynth_HTPR"/>
</dbReference>
<name>A0A841GZA8_9BACT</name>
<comment type="caution">
    <text evidence="2">The sequence shown here is derived from an EMBL/GenBank/DDBJ whole genome shotgun (WGS) entry which is preliminary data.</text>
</comment>
<organism evidence="2 3">
    <name type="scientific">Longimicrobium terrae</name>
    <dbReference type="NCBI Taxonomy" id="1639882"/>
    <lineage>
        <taxon>Bacteria</taxon>
        <taxon>Pseudomonadati</taxon>
        <taxon>Gemmatimonadota</taxon>
        <taxon>Longimicrobiia</taxon>
        <taxon>Longimicrobiales</taxon>
        <taxon>Longimicrobiaceae</taxon>
        <taxon>Longimicrobium</taxon>
    </lineage>
</organism>
<protein>
    <submittedName>
        <fullName evidence="2">Dihydrofolate reductase</fullName>
    </submittedName>
</protein>
<dbReference type="SUPFAM" id="SSF53597">
    <property type="entry name" value="Dihydrofolate reductase-like"/>
    <property type="match status" value="1"/>
</dbReference>
<keyword evidence="3" id="KW-1185">Reference proteome</keyword>
<gene>
    <name evidence="2" type="ORF">HNQ61_002755</name>
</gene>
<dbReference type="Proteomes" id="UP000582837">
    <property type="component" value="Unassembled WGS sequence"/>
</dbReference>
<feature type="domain" description="Bacterial bifunctional deaminase-reductase C-terminal" evidence="1">
    <location>
        <begin position="3"/>
        <end position="187"/>
    </location>
</feature>
<dbReference type="Gene3D" id="3.40.430.10">
    <property type="entry name" value="Dihydrofolate Reductase, subunit A"/>
    <property type="match status" value="1"/>
</dbReference>
<dbReference type="EMBL" id="JACHIA010000007">
    <property type="protein sequence ID" value="MBB6071131.1"/>
    <property type="molecule type" value="Genomic_DNA"/>
</dbReference>
<sequence length="197" mass="21039">MRRVIVSEWMTLDGVVQAPMSAGEDASGGFRHGGWHAPFGEAVFQAWVVASVGAAGGYLLGRRTYDIFAAHWPNASPQEQMLAEPLNTRPKYVASTTLSEPLAWRNSTLLCGDVADSVAALKREDGGDLLVIGSTRLVQTLMAHDLVDEFRLIIDPVVVGGGKRLFADDGALRSLRLTDSTVTSTGAIIATYVPARG</sequence>